<feature type="transmembrane region" description="Helical" evidence="1">
    <location>
        <begin position="32"/>
        <end position="50"/>
    </location>
</feature>
<evidence type="ECO:0000313" key="3">
    <source>
        <dbReference type="Proteomes" id="UP000001460"/>
    </source>
</evidence>
<keyword evidence="1" id="KW-1133">Transmembrane helix</keyword>
<dbReference type="AlphaFoldDB" id="B6AH62"/>
<gene>
    <name evidence="2" type="ORF">CMU_037270</name>
</gene>
<sequence length="349" mass="40157">MGEFIWEKFKKYLIKSKDAEIQNFEKVVKCHLMMFISIILQIISLILLRTTKIEPWILLAGRSFGSLTFLSILSLFFKIRDPLPFDFSLKVCTYSNSLKTILVGLMYSLLTTLDGSQHISGMLVAIVFVLIGYSLDIKYKFDHLGKKRISKLYIFSLVSIILSIFFSYPEILKLDFIRKYPIYSPLFLLLIFGISLLKFFSYSSLNQIDLRNITISEVLATNISDISKLSIPIGICMHLLRMKLLLPSRQFYPFVIDLLRFSRSSALIIFIASFLSFGLTFTLQLKSVRAVSICSYTLYSSCIYIILSKSFIGIFLMIFSLITQIYNDMSYIKSNNYENEGVPLDICKS</sequence>
<feature type="transmembrane region" description="Helical" evidence="1">
    <location>
        <begin position="116"/>
        <end position="137"/>
    </location>
</feature>
<accession>B6AH62</accession>
<keyword evidence="1" id="KW-0472">Membrane</keyword>
<name>B6AH62_CRYMR</name>
<reference evidence="2" key="1">
    <citation type="submission" date="2008-06" db="EMBL/GenBank/DDBJ databases">
        <authorList>
            <person name="Lorenzi H."/>
            <person name="Inman J."/>
            <person name="Miller J."/>
            <person name="Schobel S."/>
            <person name="Amedeo P."/>
            <person name="Caler E.V."/>
            <person name="da Silva J."/>
        </authorList>
    </citation>
    <scope>NUCLEOTIDE SEQUENCE [LARGE SCALE GENOMIC DNA]</scope>
    <source>
        <strain evidence="2">RN66</strain>
    </source>
</reference>
<feature type="transmembrane region" description="Helical" evidence="1">
    <location>
        <begin position="56"/>
        <end position="79"/>
    </location>
</feature>
<dbReference type="RefSeq" id="XP_002141902.1">
    <property type="nucleotide sequence ID" value="XM_002141866.1"/>
</dbReference>
<dbReference type="OrthoDB" id="343533at2759"/>
<dbReference type="Proteomes" id="UP000001460">
    <property type="component" value="Unassembled WGS sequence"/>
</dbReference>
<dbReference type="GeneID" id="6997012"/>
<evidence type="ECO:0000256" key="1">
    <source>
        <dbReference type="SAM" id="Phobius"/>
    </source>
</evidence>
<protein>
    <submittedName>
        <fullName evidence="2">Uncharacterized protein</fullName>
    </submittedName>
</protein>
<feature type="transmembrane region" description="Helical" evidence="1">
    <location>
        <begin position="149"/>
        <end position="168"/>
    </location>
</feature>
<organism evidence="2 3">
    <name type="scientific">Cryptosporidium muris (strain RN66)</name>
    <dbReference type="NCBI Taxonomy" id="441375"/>
    <lineage>
        <taxon>Eukaryota</taxon>
        <taxon>Sar</taxon>
        <taxon>Alveolata</taxon>
        <taxon>Apicomplexa</taxon>
        <taxon>Conoidasida</taxon>
        <taxon>Coccidia</taxon>
        <taxon>Eucoccidiorida</taxon>
        <taxon>Eimeriorina</taxon>
        <taxon>Cryptosporidiidae</taxon>
        <taxon>Cryptosporidium</taxon>
    </lineage>
</organism>
<dbReference type="VEuPathDB" id="CryptoDB:CMU_037270"/>
<dbReference type="EMBL" id="DS989733">
    <property type="protein sequence ID" value="EEA07553.1"/>
    <property type="molecule type" value="Genomic_DNA"/>
</dbReference>
<evidence type="ECO:0000313" key="2">
    <source>
        <dbReference type="EMBL" id="EEA07553.1"/>
    </source>
</evidence>
<proteinExistence type="predicted"/>
<dbReference type="OMA" id="IEPWILL"/>
<feature type="transmembrane region" description="Helical" evidence="1">
    <location>
        <begin position="303"/>
        <end position="326"/>
    </location>
</feature>
<feature type="transmembrane region" description="Helical" evidence="1">
    <location>
        <begin position="180"/>
        <end position="201"/>
    </location>
</feature>
<feature type="transmembrane region" description="Helical" evidence="1">
    <location>
        <begin position="266"/>
        <end position="283"/>
    </location>
</feature>
<keyword evidence="3" id="KW-1185">Reference proteome</keyword>
<keyword evidence="1" id="KW-0812">Transmembrane</keyword>